<dbReference type="InterPro" id="IPR059099">
    <property type="entry name" value="GMEB1/2/Spe-44_dom"/>
</dbReference>
<evidence type="ECO:0000256" key="3">
    <source>
        <dbReference type="ARBA" id="ARBA00023015"/>
    </source>
</evidence>
<dbReference type="OrthoDB" id="5792412at2759"/>
<dbReference type="eggNOG" id="KOG4333">
    <property type="taxonomic scope" value="Eukaryota"/>
</dbReference>
<sequence>MCDDDDFEFSTQPEFGSTSEMKNEEMLVPSDPNFEIDGRRVQENMYDQASELSYTYLDTPSEHIWTPIVPLNATTVPVTCGYVKGIMHLKLFRCPGIRQACIEYESQYLTPKQFTELGGKGRQKDWKACIRVENVSLRTLLENKTIDFYNHKSICHGQCQSRNYMNSTGRAPVNKRHLEDVLASGDDASEPTEQSSGQISEEPIKKRGRGRPAGKKNKAKLEINFVESEDQLVFEEFFQPAFSTRSPAPERPVCSPAQDIYSCLQNDPMSFWSQIKRSGFISQFCDDIIAGAINLKQSAMTQSLNQNSAFVLTRATFALGIQKPIVNRVQSIERNVNEQKKQNEMMEDQGKYQEDAQTEADDLDNQPRCSYLLEDL</sequence>
<dbReference type="Gene3D" id="3.10.390.10">
    <property type="entry name" value="SAND domain-like"/>
    <property type="match status" value="1"/>
</dbReference>
<name>Q18624_CAEEL</name>
<feature type="compositionally biased region" description="Basic residues" evidence="7">
    <location>
        <begin position="206"/>
        <end position="216"/>
    </location>
</feature>
<dbReference type="WormBase" id="C44F1.2">
    <property type="protein sequence ID" value="CE31443"/>
    <property type="gene ID" value="WBGene00008092"/>
    <property type="gene designation" value="gmeb-3"/>
</dbReference>
<dbReference type="PaxDb" id="6239-C44F1.2"/>
<evidence type="ECO:0000256" key="1">
    <source>
        <dbReference type="ARBA" id="ARBA00022723"/>
    </source>
</evidence>
<dbReference type="InParanoid" id="Q18624"/>
<dbReference type="PANTHER" id="PTHR10417">
    <property type="entry name" value="GLUCOCORTICOID MODULATORY ELEMENT-BINDING PROTEIN"/>
    <property type="match status" value="1"/>
</dbReference>
<dbReference type="Bgee" id="WBGene00008092">
    <property type="expression patterns" value="Expressed in material anatomical entity and 2 other cell types or tissues"/>
</dbReference>
<evidence type="ECO:0000256" key="6">
    <source>
        <dbReference type="ARBA" id="ARBA00023242"/>
    </source>
</evidence>
<protein>
    <submittedName>
        <fullName evidence="9">SAND domain-containing protein</fullName>
    </submittedName>
</protein>
<feature type="domain" description="SAND" evidence="8">
    <location>
        <begin position="66"/>
        <end position="147"/>
    </location>
</feature>
<dbReference type="GeneID" id="175487"/>
<dbReference type="GO" id="GO:0003677">
    <property type="term" value="F:DNA binding"/>
    <property type="evidence" value="ECO:0007669"/>
    <property type="project" value="UniProtKB-KW"/>
</dbReference>
<dbReference type="SMR" id="Q18624"/>
<dbReference type="HOGENOM" id="CLU_584263_0_0_1"/>
<proteinExistence type="evidence at protein level"/>
<dbReference type="EMBL" id="BX284603">
    <property type="protein sequence ID" value="CAA88849.2"/>
    <property type="molecule type" value="Genomic_DNA"/>
</dbReference>
<evidence type="ECO:0000313" key="10">
    <source>
        <dbReference type="Proteomes" id="UP000001940"/>
    </source>
</evidence>
<evidence type="ECO:0000256" key="5">
    <source>
        <dbReference type="ARBA" id="ARBA00023163"/>
    </source>
</evidence>
<keyword evidence="3" id="KW-0805">Transcription regulation</keyword>
<dbReference type="Pfam" id="PF25892">
    <property type="entry name" value="Spe-44"/>
    <property type="match status" value="1"/>
</dbReference>
<dbReference type="SUPFAM" id="SSF63763">
    <property type="entry name" value="SAND domain-like"/>
    <property type="match status" value="1"/>
</dbReference>
<feature type="region of interest" description="Disordered" evidence="7">
    <location>
        <begin position="1"/>
        <end position="21"/>
    </location>
</feature>
<feature type="region of interest" description="Disordered" evidence="7">
    <location>
        <begin position="185"/>
        <end position="216"/>
    </location>
</feature>
<organism evidence="9 10">
    <name type="scientific">Caenorhabditis elegans</name>
    <dbReference type="NCBI Taxonomy" id="6239"/>
    <lineage>
        <taxon>Eukaryota</taxon>
        <taxon>Metazoa</taxon>
        <taxon>Ecdysozoa</taxon>
        <taxon>Nematoda</taxon>
        <taxon>Chromadorea</taxon>
        <taxon>Rhabditida</taxon>
        <taxon>Rhabditina</taxon>
        <taxon>Rhabditomorpha</taxon>
        <taxon>Rhabditoidea</taxon>
        <taxon>Rhabditidae</taxon>
        <taxon>Peloderinae</taxon>
        <taxon>Caenorhabditis</taxon>
    </lineage>
</organism>
<dbReference type="GO" id="GO:0046872">
    <property type="term" value="F:metal ion binding"/>
    <property type="evidence" value="ECO:0007669"/>
    <property type="project" value="UniProtKB-KW"/>
</dbReference>
<dbReference type="InterPro" id="IPR000770">
    <property type="entry name" value="SAND_dom"/>
</dbReference>
<gene>
    <name evidence="9 11" type="primary">gmeb-3</name>
    <name evidence="11" type="ORF">C44F1.2</name>
    <name evidence="9" type="ORF">CELE_C44F1.2</name>
</gene>
<evidence type="ECO:0000256" key="7">
    <source>
        <dbReference type="SAM" id="MobiDB-lite"/>
    </source>
</evidence>
<keyword evidence="1" id="KW-0479">Metal-binding</keyword>
<accession>Q18624</accession>
<dbReference type="CTD" id="175487"/>
<dbReference type="MINT" id="Q18624"/>
<dbReference type="Pfam" id="PF01342">
    <property type="entry name" value="SAND"/>
    <property type="match status" value="1"/>
</dbReference>
<dbReference type="InterPro" id="IPR010919">
    <property type="entry name" value="SAND-like_dom_sf"/>
</dbReference>
<dbReference type="SMART" id="SM00258">
    <property type="entry name" value="SAND"/>
    <property type="match status" value="1"/>
</dbReference>
<dbReference type="IntAct" id="Q18624">
    <property type="interactions" value="23"/>
</dbReference>
<reference evidence="9 10" key="1">
    <citation type="journal article" date="1998" name="Science">
        <title>Genome sequence of the nematode C. elegans: a platform for investigating biology.</title>
        <authorList>
            <consortium name="The C. elegans sequencing consortium"/>
            <person name="Sulson J.E."/>
            <person name="Waterston R."/>
        </authorList>
    </citation>
    <scope>NUCLEOTIDE SEQUENCE [LARGE SCALE GENOMIC DNA]</scope>
    <source>
        <strain evidence="9 10">Bristol N2</strain>
    </source>
</reference>
<dbReference type="STRING" id="6239.C44F1.2.1"/>
<dbReference type="PANTHER" id="PTHR10417:SF4">
    <property type="entry name" value="SAND DOMAIN-CONTAINING PROTEIN-RELATED"/>
    <property type="match status" value="1"/>
</dbReference>
<keyword evidence="4" id="KW-0238">DNA-binding</keyword>
<evidence type="ECO:0000256" key="2">
    <source>
        <dbReference type="ARBA" id="ARBA00022833"/>
    </source>
</evidence>
<dbReference type="KEGG" id="cel:CELE_C44F1.2"/>
<dbReference type="FunCoup" id="Q18624">
    <property type="interactions" value="263"/>
</dbReference>
<keyword evidence="2" id="KW-0862">Zinc</keyword>
<evidence type="ECO:0000313" key="11">
    <source>
        <dbReference type="WormBase" id="C44F1.2"/>
    </source>
</evidence>
<dbReference type="AlphaFoldDB" id="Q18624"/>
<dbReference type="PhylomeDB" id="Q18624"/>
<feature type="compositionally biased region" description="Basic and acidic residues" evidence="7">
    <location>
        <begin position="339"/>
        <end position="354"/>
    </location>
</feature>
<evidence type="ECO:0000313" key="9">
    <source>
        <dbReference type="EMBL" id="CAA88849.2"/>
    </source>
</evidence>
<dbReference type="UCSC" id="C44F1.2">
    <property type="organism name" value="c. elegans"/>
</dbReference>
<evidence type="ECO:0000259" key="8">
    <source>
        <dbReference type="PROSITE" id="PS50864"/>
    </source>
</evidence>
<keyword evidence="6" id="KW-0539">Nucleus</keyword>
<dbReference type="PROSITE" id="PS50864">
    <property type="entry name" value="SAND"/>
    <property type="match status" value="1"/>
</dbReference>
<dbReference type="Proteomes" id="UP000001940">
    <property type="component" value="Chromosome III"/>
</dbReference>
<keyword evidence="5" id="KW-0804">Transcription</keyword>
<feature type="compositionally biased region" description="Polar residues" evidence="7">
    <location>
        <begin position="9"/>
        <end position="20"/>
    </location>
</feature>
<dbReference type="AGR" id="WB:WBGene00008092"/>
<dbReference type="PIR" id="T19932">
    <property type="entry name" value="T19932"/>
</dbReference>
<feature type="region of interest" description="Disordered" evidence="7">
    <location>
        <begin position="339"/>
        <end position="366"/>
    </location>
</feature>
<evidence type="ECO:0000256" key="4">
    <source>
        <dbReference type="ARBA" id="ARBA00023125"/>
    </source>
</evidence>
<comment type="interaction">
    <interactant intactId="EBI-319798">
        <id>Q18624</id>
    </interactant>
    <interactant intactId="EBI-315019">
        <id>P54936</id>
        <label>lin-2</label>
    </interactant>
    <organismsDiffer>false</organismsDiffer>
    <experiments>3</experiments>
</comment>
<keyword evidence="10" id="KW-1185">Reference proteome</keyword>
<dbReference type="RefSeq" id="NP_497762.2">
    <property type="nucleotide sequence ID" value="NM_065361.4"/>
</dbReference>